<feature type="region of interest" description="Disordered" evidence="7">
    <location>
        <begin position="587"/>
        <end position="711"/>
    </location>
</feature>
<evidence type="ECO:0000256" key="4">
    <source>
        <dbReference type="ARBA" id="ARBA00022825"/>
    </source>
</evidence>
<dbReference type="Pfam" id="PF05922">
    <property type="entry name" value="Inhibitor_I9"/>
    <property type="match status" value="1"/>
</dbReference>
<evidence type="ECO:0000256" key="1">
    <source>
        <dbReference type="ARBA" id="ARBA00011073"/>
    </source>
</evidence>
<feature type="active site" description="Charge relay system" evidence="5">
    <location>
        <position position="525"/>
    </location>
</feature>
<evidence type="ECO:0000259" key="9">
    <source>
        <dbReference type="Pfam" id="PF00082"/>
    </source>
</evidence>
<evidence type="ECO:0000259" key="10">
    <source>
        <dbReference type="Pfam" id="PF03009"/>
    </source>
</evidence>
<evidence type="ECO:0000256" key="2">
    <source>
        <dbReference type="ARBA" id="ARBA00022670"/>
    </source>
</evidence>
<feature type="domain" description="Inhibitor I9" evidence="11">
    <location>
        <begin position="221"/>
        <end position="293"/>
    </location>
</feature>
<evidence type="ECO:0000313" key="13">
    <source>
        <dbReference type="Proteomes" id="UP000241769"/>
    </source>
</evidence>
<dbReference type="PANTHER" id="PTHR43806:SF11">
    <property type="entry name" value="CEREVISIN-RELATED"/>
    <property type="match status" value="1"/>
</dbReference>
<dbReference type="Gene3D" id="3.20.20.190">
    <property type="entry name" value="Phosphatidylinositol (PI) phosphodiesterase"/>
    <property type="match status" value="1"/>
</dbReference>
<dbReference type="InterPro" id="IPR030395">
    <property type="entry name" value="GP_PDE_dom"/>
</dbReference>
<keyword evidence="8" id="KW-0472">Membrane</keyword>
<keyword evidence="8" id="KW-0812">Transmembrane</keyword>
<evidence type="ECO:0000256" key="8">
    <source>
        <dbReference type="SAM" id="Phobius"/>
    </source>
</evidence>
<dbReference type="PROSITE" id="PS51892">
    <property type="entry name" value="SUBTILASE"/>
    <property type="match status" value="1"/>
</dbReference>
<feature type="active site" description="Charge relay system" evidence="5">
    <location>
        <position position="340"/>
    </location>
</feature>
<dbReference type="PANTHER" id="PTHR43806">
    <property type="entry name" value="PEPTIDASE S8"/>
    <property type="match status" value="1"/>
</dbReference>
<keyword evidence="4 5" id="KW-0720">Serine protease</keyword>
<keyword evidence="2 5" id="KW-0645">Protease</keyword>
<dbReference type="InterPro" id="IPR036852">
    <property type="entry name" value="Peptidase_S8/S53_dom_sf"/>
</dbReference>
<dbReference type="InterPro" id="IPR023827">
    <property type="entry name" value="Peptidase_S8_Asp-AS"/>
</dbReference>
<keyword evidence="13" id="KW-1185">Reference proteome</keyword>
<keyword evidence="8" id="KW-1133">Transmembrane helix</keyword>
<evidence type="ECO:0000313" key="12">
    <source>
        <dbReference type="EMBL" id="PRP80310.1"/>
    </source>
</evidence>
<dbReference type="SUPFAM" id="SSF51695">
    <property type="entry name" value="PLC-like phosphodiesterases"/>
    <property type="match status" value="1"/>
</dbReference>
<dbReference type="Gene3D" id="3.30.70.80">
    <property type="entry name" value="Peptidase S8 propeptide/proteinase inhibitor I9"/>
    <property type="match status" value="1"/>
</dbReference>
<dbReference type="InterPro" id="IPR034193">
    <property type="entry name" value="PCSK9_ProteinaseK-like"/>
</dbReference>
<reference evidence="12 13" key="1">
    <citation type="journal article" date="2018" name="Genome Biol. Evol.">
        <title>Multiple Roots of Fruiting Body Formation in Amoebozoa.</title>
        <authorList>
            <person name="Hillmann F."/>
            <person name="Forbes G."/>
            <person name="Novohradska S."/>
            <person name="Ferling I."/>
            <person name="Riege K."/>
            <person name="Groth M."/>
            <person name="Westermann M."/>
            <person name="Marz M."/>
            <person name="Spaller T."/>
            <person name="Winckler T."/>
            <person name="Schaap P."/>
            <person name="Glockner G."/>
        </authorList>
    </citation>
    <scope>NUCLEOTIDE SEQUENCE [LARGE SCALE GENOMIC DNA]</scope>
    <source>
        <strain evidence="12 13">Jena</strain>
    </source>
</reference>
<evidence type="ECO:0000256" key="5">
    <source>
        <dbReference type="PROSITE-ProRule" id="PRU01240"/>
    </source>
</evidence>
<dbReference type="Pfam" id="PF03009">
    <property type="entry name" value="GDPD"/>
    <property type="match status" value="1"/>
</dbReference>
<dbReference type="InterPro" id="IPR010259">
    <property type="entry name" value="S8pro/Inhibitor_I9"/>
</dbReference>
<dbReference type="InParanoid" id="A0A2P6N8N6"/>
<dbReference type="FunFam" id="3.40.50.200:FF:000014">
    <property type="entry name" value="Proteinase K"/>
    <property type="match status" value="1"/>
</dbReference>
<evidence type="ECO:0000256" key="6">
    <source>
        <dbReference type="RuleBase" id="RU003355"/>
    </source>
</evidence>
<feature type="domain" description="Peptidase S8/S53" evidence="9">
    <location>
        <begin position="338"/>
        <end position="559"/>
    </location>
</feature>
<protein>
    <submittedName>
        <fullName evidence="12">Aqualysin 1</fullName>
    </submittedName>
</protein>
<dbReference type="Gene3D" id="3.40.50.200">
    <property type="entry name" value="Peptidase S8/S53 domain"/>
    <property type="match status" value="1"/>
</dbReference>
<dbReference type="OrthoDB" id="206201at2759"/>
<dbReference type="Pfam" id="PF00082">
    <property type="entry name" value="Peptidase_S8"/>
    <property type="match status" value="1"/>
</dbReference>
<organism evidence="12 13">
    <name type="scientific">Planoprotostelium fungivorum</name>
    <dbReference type="NCBI Taxonomy" id="1890364"/>
    <lineage>
        <taxon>Eukaryota</taxon>
        <taxon>Amoebozoa</taxon>
        <taxon>Evosea</taxon>
        <taxon>Variosea</taxon>
        <taxon>Cavosteliida</taxon>
        <taxon>Cavosteliaceae</taxon>
        <taxon>Planoprotostelium</taxon>
    </lineage>
</organism>
<feature type="domain" description="GP-PDE" evidence="10">
    <location>
        <begin position="824"/>
        <end position="1040"/>
    </location>
</feature>
<dbReference type="GO" id="GO:0005615">
    <property type="term" value="C:extracellular space"/>
    <property type="evidence" value="ECO:0007669"/>
    <property type="project" value="TreeGrafter"/>
</dbReference>
<dbReference type="InterPro" id="IPR015500">
    <property type="entry name" value="Peptidase_S8_subtilisin-rel"/>
</dbReference>
<feature type="active site" description="Charge relay system" evidence="5">
    <location>
        <position position="372"/>
    </location>
</feature>
<dbReference type="EMBL" id="MDYQ01000154">
    <property type="protein sequence ID" value="PRP80310.1"/>
    <property type="molecule type" value="Genomic_DNA"/>
</dbReference>
<dbReference type="InterPro" id="IPR017946">
    <property type="entry name" value="PLC-like_Pdiesterase_TIM-brl"/>
</dbReference>
<dbReference type="InterPro" id="IPR050131">
    <property type="entry name" value="Peptidase_S8_subtilisin-like"/>
</dbReference>
<feature type="compositionally biased region" description="Low complexity" evidence="7">
    <location>
        <begin position="695"/>
        <end position="711"/>
    </location>
</feature>
<evidence type="ECO:0000256" key="3">
    <source>
        <dbReference type="ARBA" id="ARBA00022801"/>
    </source>
</evidence>
<dbReference type="InterPro" id="IPR023828">
    <property type="entry name" value="Peptidase_S8_Ser-AS"/>
</dbReference>
<dbReference type="InterPro" id="IPR037045">
    <property type="entry name" value="S8pro/Inhibitor_I9_sf"/>
</dbReference>
<feature type="transmembrane region" description="Helical" evidence="8">
    <location>
        <begin position="1071"/>
        <end position="1093"/>
    </location>
</feature>
<dbReference type="InterPro" id="IPR022398">
    <property type="entry name" value="Peptidase_S8_His-AS"/>
</dbReference>
<dbReference type="GO" id="GO:0006629">
    <property type="term" value="P:lipid metabolic process"/>
    <property type="evidence" value="ECO:0007669"/>
    <property type="project" value="InterPro"/>
</dbReference>
<dbReference type="Proteomes" id="UP000241769">
    <property type="component" value="Unassembled WGS sequence"/>
</dbReference>
<dbReference type="PROSITE" id="PS00137">
    <property type="entry name" value="SUBTILASE_HIS"/>
    <property type="match status" value="1"/>
</dbReference>
<dbReference type="GO" id="GO:0008081">
    <property type="term" value="F:phosphoric diester hydrolase activity"/>
    <property type="evidence" value="ECO:0007669"/>
    <property type="project" value="InterPro"/>
</dbReference>
<dbReference type="PROSITE" id="PS00136">
    <property type="entry name" value="SUBTILASE_ASP"/>
    <property type="match status" value="1"/>
</dbReference>
<gene>
    <name evidence="12" type="ORF">PROFUN_11788</name>
</gene>
<evidence type="ECO:0000256" key="7">
    <source>
        <dbReference type="SAM" id="MobiDB-lite"/>
    </source>
</evidence>
<dbReference type="AlphaFoldDB" id="A0A2P6N8N6"/>
<name>A0A2P6N8N6_9EUKA</name>
<dbReference type="CDD" id="cd04077">
    <property type="entry name" value="Peptidases_S8_PCSK9_ProteinaseK_like"/>
    <property type="match status" value="1"/>
</dbReference>
<dbReference type="SUPFAM" id="SSF54897">
    <property type="entry name" value="Protease propeptides/inhibitors"/>
    <property type="match status" value="1"/>
</dbReference>
<sequence length="1099" mass="118771">MSFQTKTLPFLTTSVGGFPDMETVWKKTSRFAGLNIHSTQNTHEFSRRTTMHHYNTITLFLAFSATCLFAQIVTERAPICPDFVIHCNPDQETVQDIDPNSGCPRTQCVDKGPKNTYDLVKYSTSQGKTEEGLCYDPYAPCAIGQTEVETFNSATGCIRTTCEVIKASGPATKETFAQGPLGVLGLAHSFRTGSDEISSPSLFVALSAVFHNSDVPAHKGKYIVVFHDHATHSMRQSFVNKWNARKRSEDGEFKHHNVHTFNALSGRFDPSHIEELLQEESVHYIEPNQLRTLSADSCFKGRGPWGVERLNTHPSPQRFSGTYAWGNKTDGAGVDAYVLDSGIDIRHPDFGGRASWGVNTAGDGRDEDCEGHGTHVAGTIGSNTYGIARKVSLIAVKCMGCDGRGDSEGILQAITWVAKQAQQKKRPSVVNMSLGGSYSRSENEIVTRAISTGVTFVIAAGNENQDACETSPASTPDAITVGASDSRDQFAEFSNYGDCVDIVAPGVEITSTVPGGKTAVQDGTSMASPHVAGVVAQILSQNPTYTPAQVANALLTASTPDALGSVPRGTPNKLLFSSCTGNFTTVTTGGGNSTSGSSGRTTGGSGFTSSGDSGDSGDSGSSGFTSSGFTSSGFTSGRTSGRTTTTTTTSGRTSGFTSSGFTSSGFTSSGRTSGFTSSGFTSSGFTSGRTGGGSTTTTTTTTGASGVTKTFTRSSGGGGFGALGTRGGRIVVTVLNQTDVMIVIEAVCDPLDGYGKITITSLAVVKLLSAVLSVSQSVTDESLADFVFSPFYGNSFRRSPGKPPTLTMTKDEEEIDSVPEGWIHGGANGSFPKNTIAGGDPISLESPESIEADVHVTKDNNIVMLHHPRLEKNGFKVKGLIKDFPFHGFLDELHTTQTIDFMLKHEHLILNVDVKMDNDPELLFSLMDEIMRQKCDNIQLLGGRIVLGLWHPKFIRAAKKHLYYTRLSHIGFSVRFARRWFWDDCESFSIHFAALITSGGKEFMDDCRSAGKKMMSWTVNTRQEMITSTKWRLQAVMTDDYKNLARLQHDVSHDWEKVKREITGWPNGKDWLYYLVMRYFFFDLLGIFFILWMGGRIHR</sequence>
<feature type="compositionally biased region" description="Low complexity" evidence="7">
    <location>
        <begin position="607"/>
        <end position="688"/>
    </location>
</feature>
<dbReference type="GO" id="GO:0006508">
    <property type="term" value="P:proteolysis"/>
    <property type="evidence" value="ECO:0007669"/>
    <property type="project" value="UniProtKB-KW"/>
</dbReference>
<dbReference type="PRINTS" id="PR00723">
    <property type="entry name" value="SUBTILISIN"/>
</dbReference>
<comment type="caution">
    <text evidence="12">The sequence shown here is derived from an EMBL/GenBank/DDBJ whole genome shotgun (WGS) entry which is preliminary data.</text>
</comment>
<dbReference type="InterPro" id="IPR000209">
    <property type="entry name" value="Peptidase_S8/S53_dom"/>
</dbReference>
<keyword evidence="3 5" id="KW-0378">Hydrolase</keyword>
<proteinExistence type="inferred from homology"/>
<comment type="similarity">
    <text evidence="1 5 6">Belongs to the peptidase S8 family.</text>
</comment>
<dbReference type="STRING" id="1890364.A0A2P6N8N6"/>
<dbReference type="PROSITE" id="PS00138">
    <property type="entry name" value="SUBTILASE_SER"/>
    <property type="match status" value="1"/>
</dbReference>
<dbReference type="GO" id="GO:0004252">
    <property type="term" value="F:serine-type endopeptidase activity"/>
    <property type="evidence" value="ECO:0007669"/>
    <property type="project" value="UniProtKB-UniRule"/>
</dbReference>
<evidence type="ECO:0000259" key="11">
    <source>
        <dbReference type="Pfam" id="PF05922"/>
    </source>
</evidence>
<accession>A0A2P6N8N6</accession>
<dbReference type="SUPFAM" id="SSF52743">
    <property type="entry name" value="Subtilisin-like"/>
    <property type="match status" value="1"/>
</dbReference>